<dbReference type="Proteomes" id="UP000199103">
    <property type="component" value="Chromosome I"/>
</dbReference>
<feature type="region of interest" description="Disordered" evidence="1">
    <location>
        <begin position="1"/>
        <end position="25"/>
    </location>
</feature>
<dbReference type="SUPFAM" id="SSF54427">
    <property type="entry name" value="NTF2-like"/>
    <property type="match status" value="1"/>
</dbReference>
<reference evidence="2 3" key="1">
    <citation type="submission" date="2016-10" db="EMBL/GenBank/DDBJ databases">
        <authorList>
            <person name="de Groot N.N."/>
        </authorList>
    </citation>
    <scope>NUCLEOTIDE SEQUENCE [LARGE SCALE GENOMIC DNA]</scope>
    <source>
        <strain evidence="2 3">DSM 21800</strain>
    </source>
</reference>
<evidence type="ECO:0008006" key="4">
    <source>
        <dbReference type="Google" id="ProtNLM"/>
    </source>
</evidence>
<dbReference type="EMBL" id="LT629772">
    <property type="protein sequence ID" value="SDS70459.1"/>
    <property type="molecule type" value="Genomic_DNA"/>
</dbReference>
<accession>A0A1H1UF01</accession>
<protein>
    <recommendedName>
        <fullName evidence="4">SnoaL-like domain-containing protein</fullName>
    </recommendedName>
</protein>
<proteinExistence type="predicted"/>
<organism evidence="2 3">
    <name type="scientific">Microlunatus soli</name>
    <dbReference type="NCBI Taxonomy" id="630515"/>
    <lineage>
        <taxon>Bacteria</taxon>
        <taxon>Bacillati</taxon>
        <taxon>Actinomycetota</taxon>
        <taxon>Actinomycetes</taxon>
        <taxon>Propionibacteriales</taxon>
        <taxon>Propionibacteriaceae</taxon>
        <taxon>Microlunatus</taxon>
    </lineage>
</organism>
<keyword evidence="3" id="KW-1185">Reference proteome</keyword>
<evidence type="ECO:0000256" key="1">
    <source>
        <dbReference type="SAM" id="MobiDB-lite"/>
    </source>
</evidence>
<name>A0A1H1UF01_9ACTN</name>
<gene>
    <name evidence="2" type="ORF">SAMN04489812_2738</name>
</gene>
<evidence type="ECO:0000313" key="3">
    <source>
        <dbReference type="Proteomes" id="UP000199103"/>
    </source>
</evidence>
<sequence length="145" mass="15547">MEATAADRRENGTGPGPGGSDDAGDLAHRLAGAIAGRDAAALRDLLTEQIDFRAMTPGRFWEAGDRDEVVEIVFGSWFEPGDVITAVLSAGGERVADRTSVHYRLRGHNAGGDFVVEQRAYTQQTGGRIDWLRIMCSGFRPVAAS</sequence>
<evidence type="ECO:0000313" key="2">
    <source>
        <dbReference type="EMBL" id="SDS70459.1"/>
    </source>
</evidence>
<dbReference type="InterPro" id="IPR032710">
    <property type="entry name" value="NTF2-like_dom_sf"/>
</dbReference>
<dbReference type="RefSeq" id="WP_197680111.1">
    <property type="nucleotide sequence ID" value="NZ_LT629772.1"/>
</dbReference>
<dbReference type="AlphaFoldDB" id="A0A1H1UF01"/>
<feature type="compositionally biased region" description="Basic and acidic residues" evidence="1">
    <location>
        <begin position="1"/>
        <end position="11"/>
    </location>
</feature>